<dbReference type="Proteomes" id="UP000060778">
    <property type="component" value="Chromosome"/>
</dbReference>
<sequence>MEISIGTYFILPDHVPYNYPAKVLEISPRVLTYKKSSAFGKYVTQENVVKAWMDFMEKRKEIATFNVHSPYFTLENLVSKYEGALKLMKELLHFDERTVAIMYPRLMKDERDRHSMSVSDYEKRLRLIVDELLSRLDVDPKRMYFRATMYYDDKRVYTENLISVLADFKVPIEVSLTDIFLEHLWNAMDSGVHSFKVKELVARAEETVMEIIDHNVKNVGTNDIRFRFGSAMAYSLRKRGREFLRYKRFVYESISFYLMEKGLLAIPSAIQLQALVEPLRALMEVKDVDFKVYGIFNNTKEPIKSRIKYCIEYTELLKEMLKVAVKIREIIRG</sequence>
<dbReference type="GeneID" id="30679687"/>
<accession>A0A0U3EA66</accession>
<keyword evidence="2" id="KW-1185">Reference proteome</keyword>
<proteinExistence type="predicted"/>
<dbReference type="EMBL" id="CP006867">
    <property type="protein sequence ID" value="ALU12206.1"/>
    <property type="molecule type" value="Genomic_DNA"/>
</dbReference>
<name>A0A0U3EA66_9CREN</name>
<reference evidence="1 2" key="1">
    <citation type="submission" date="2013-11" db="EMBL/GenBank/DDBJ databases">
        <title>Comparative genomics of Ignicoccus.</title>
        <authorList>
            <person name="Podar M."/>
        </authorList>
    </citation>
    <scope>NUCLEOTIDE SEQUENCE [LARGE SCALE GENOMIC DNA]</scope>
    <source>
        <strain evidence="1 2">DSM 13165</strain>
    </source>
</reference>
<evidence type="ECO:0000313" key="1">
    <source>
        <dbReference type="EMBL" id="ALU12206.1"/>
    </source>
</evidence>
<dbReference type="RefSeq" id="WP_075049324.1">
    <property type="nucleotide sequence ID" value="NZ_CP006867.1"/>
</dbReference>
<protein>
    <submittedName>
        <fullName evidence="1">Uncharacterized protein</fullName>
    </submittedName>
</protein>
<gene>
    <name evidence="1" type="ORF">EYM_01380</name>
</gene>
<dbReference type="STRING" id="940295.EYM_01380"/>
<dbReference type="AlphaFoldDB" id="A0A0U3EA66"/>
<organism evidence="1 2">
    <name type="scientific">Ignicoccus islandicus DSM 13165</name>
    <dbReference type="NCBI Taxonomy" id="940295"/>
    <lineage>
        <taxon>Archaea</taxon>
        <taxon>Thermoproteota</taxon>
        <taxon>Thermoprotei</taxon>
        <taxon>Desulfurococcales</taxon>
        <taxon>Desulfurococcaceae</taxon>
        <taxon>Ignicoccus</taxon>
    </lineage>
</organism>
<evidence type="ECO:0000313" key="2">
    <source>
        <dbReference type="Proteomes" id="UP000060778"/>
    </source>
</evidence>
<dbReference type="KEGG" id="iis:EYM_01380"/>